<proteinExistence type="predicted"/>
<dbReference type="OrthoDB" id="2134566at2"/>
<feature type="transmembrane region" description="Helical" evidence="2">
    <location>
        <begin position="12"/>
        <end position="31"/>
    </location>
</feature>
<dbReference type="AlphaFoldDB" id="A0A3N4G883"/>
<dbReference type="SUPFAM" id="SSF52266">
    <property type="entry name" value="SGNH hydrolase"/>
    <property type="match status" value="1"/>
</dbReference>
<dbReference type="CDD" id="cd00229">
    <property type="entry name" value="SGNH_hydrolase"/>
    <property type="match status" value="1"/>
</dbReference>
<feature type="compositionally biased region" description="Low complexity" evidence="1">
    <location>
        <begin position="404"/>
        <end position="414"/>
    </location>
</feature>
<dbReference type="Proteomes" id="UP000273977">
    <property type="component" value="Unassembled WGS sequence"/>
</dbReference>
<feature type="compositionally biased region" description="Low complexity" evidence="1">
    <location>
        <begin position="371"/>
        <end position="396"/>
    </location>
</feature>
<gene>
    <name evidence="3" type="ORF">EF384_07995</name>
</gene>
<dbReference type="InterPro" id="IPR036514">
    <property type="entry name" value="SGNH_hydro_sf"/>
</dbReference>
<keyword evidence="3" id="KW-0378">Hydrolase</keyword>
<dbReference type="EMBL" id="RKMG01000028">
    <property type="protein sequence ID" value="RPA57607.1"/>
    <property type="molecule type" value="Genomic_DNA"/>
</dbReference>
<protein>
    <submittedName>
        <fullName evidence="3">SGNH/GDSL hydrolase family protein</fullName>
    </submittedName>
</protein>
<dbReference type="GO" id="GO:0016787">
    <property type="term" value="F:hydrolase activity"/>
    <property type="evidence" value="ECO:0007669"/>
    <property type="project" value="UniProtKB-KW"/>
</dbReference>
<organism evidence="3 4">
    <name type="scientific">Aerococcus agrisoli</name>
    <dbReference type="NCBI Taxonomy" id="2487350"/>
    <lineage>
        <taxon>Bacteria</taxon>
        <taxon>Bacillati</taxon>
        <taxon>Bacillota</taxon>
        <taxon>Bacilli</taxon>
        <taxon>Lactobacillales</taxon>
        <taxon>Aerococcaceae</taxon>
        <taxon>Aerococcus</taxon>
    </lineage>
</organism>
<dbReference type="RefSeq" id="WP_123780949.1">
    <property type="nucleotide sequence ID" value="NZ_RKMG01000028.1"/>
</dbReference>
<evidence type="ECO:0000313" key="4">
    <source>
        <dbReference type="Proteomes" id="UP000273977"/>
    </source>
</evidence>
<reference evidence="3 4" key="1">
    <citation type="submission" date="2018-11" db="EMBL/GenBank/DDBJ databases">
        <title>Aerococcus sp. SJQ22, whole genome shotgun sequence.</title>
        <authorList>
            <person name="Sun L."/>
            <person name="Gao X."/>
            <person name="Chen W."/>
            <person name="Huang K."/>
        </authorList>
    </citation>
    <scope>NUCLEOTIDE SEQUENCE [LARGE SCALE GENOMIC DNA]</scope>
    <source>
        <strain evidence="3 4">SJQ22</strain>
    </source>
</reference>
<comment type="caution">
    <text evidence="3">The sequence shown here is derived from an EMBL/GenBank/DDBJ whole genome shotgun (WGS) entry which is preliminary data.</text>
</comment>
<dbReference type="Gene3D" id="3.40.50.1110">
    <property type="entry name" value="SGNH hydrolase"/>
    <property type="match status" value="1"/>
</dbReference>
<accession>A0A3N4G883</accession>
<evidence type="ECO:0000256" key="1">
    <source>
        <dbReference type="SAM" id="MobiDB-lite"/>
    </source>
</evidence>
<keyword evidence="4" id="KW-1185">Reference proteome</keyword>
<sequence length="414" mass="45342">MDRKANRNQMLLTIVFIVISLVLVGGSYFVYRSRQQDMLAEQASTFSSVSVNFDTNSSSTVDYDPATLVAAFNENRAETTALSYLFYVQDQEQTPTITFARNQAGQEAWTETIKTRLTEFGLTEPTVNSVDWTGLTTEDIIAQYSGSITDGDPQLIVLPSFVEEDFNAGISAEDHKANLEELYNLVRLDLPSALIVFAAYPPLDQALEENDDYADYRQTSQDGINDLGYNFFDIHTAYASDRDKSEDVTLENSYTEDGFSDDANDLIVNVVTRHIEKATIDATNGYNGENKDVQELQAALDAESESESIAAEEQASLDAESESIAAEEQASLDAEAEAASIAAEEQASIDAENAAIAESESIAAEEAAAAESYYYESSTEVEYSYTPEPESSTTEETIVEEEASSSTSEESVVE</sequence>
<keyword evidence="2" id="KW-0472">Membrane</keyword>
<feature type="region of interest" description="Disordered" evidence="1">
    <location>
        <begin position="371"/>
        <end position="414"/>
    </location>
</feature>
<evidence type="ECO:0000256" key="2">
    <source>
        <dbReference type="SAM" id="Phobius"/>
    </source>
</evidence>
<keyword evidence="2" id="KW-1133">Transmembrane helix</keyword>
<evidence type="ECO:0000313" key="3">
    <source>
        <dbReference type="EMBL" id="RPA57607.1"/>
    </source>
</evidence>
<keyword evidence="2" id="KW-0812">Transmembrane</keyword>
<feature type="region of interest" description="Disordered" evidence="1">
    <location>
        <begin position="303"/>
        <end position="329"/>
    </location>
</feature>
<name>A0A3N4G883_9LACT</name>